<dbReference type="PROSITE" id="PS50056">
    <property type="entry name" value="TYR_PHOSPHATASE_2"/>
    <property type="match status" value="1"/>
</dbReference>
<evidence type="ECO:0000256" key="6">
    <source>
        <dbReference type="ARBA" id="ARBA00023306"/>
    </source>
</evidence>
<protein>
    <recommendedName>
        <fullName evidence="2">protein-tyrosine-phosphatase</fullName>
        <ecNumber evidence="2">3.1.3.48</ecNumber>
    </recommendedName>
</protein>
<evidence type="ECO:0000313" key="10">
    <source>
        <dbReference type="EMBL" id="EKX38588.1"/>
    </source>
</evidence>
<reference evidence="12" key="2">
    <citation type="submission" date="2012-11" db="EMBL/GenBank/DDBJ databases">
        <authorList>
            <person name="Kuo A."/>
            <person name="Curtis B.A."/>
            <person name="Tanifuji G."/>
            <person name="Burki F."/>
            <person name="Gruber A."/>
            <person name="Irimia M."/>
            <person name="Maruyama S."/>
            <person name="Arias M.C."/>
            <person name="Ball S.G."/>
            <person name="Gile G.H."/>
            <person name="Hirakawa Y."/>
            <person name="Hopkins J.F."/>
            <person name="Rensing S.A."/>
            <person name="Schmutz J."/>
            <person name="Symeonidi A."/>
            <person name="Elias M."/>
            <person name="Eveleigh R.J."/>
            <person name="Herman E.K."/>
            <person name="Klute M.J."/>
            <person name="Nakayama T."/>
            <person name="Obornik M."/>
            <person name="Reyes-Prieto A."/>
            <person name="Armbrust E.V."/>
            <person name="Aves S.J."/>
            <person name="Beiko R.G."/>
            <person name="Coutinho P."/>
            <person name="Dacks J.B."/>
            <person name="Durnford D.G."/>
            <person name="Fast N.M."/>
            <person name="Green B.R."/>
            <person name="Grisdale C."/>
            <person name="Hempe F."/>
            <person name="Henrissat B."/>
            <person name="Hoppner M.P."/>
            <person name="Ishida K.-I."/>
            <person name="Kim E."/>
            <person name="Koreny L."/>
            <person name="Kroth P.G."/>
            <person name="Liu Y."/>
            <person name="Malik S.-B."/>
            <person name="Maier U.G."/>
            <person name="McRose D."/>
            <person name="Mock T."/>
            <person name="Neilson J.A."/>
            <person name="Onodera N.T."/>
            <person name="Poole A.M."/>
            <person name="Pritham E.J."/>
            <person name="Richards T.A."/>
            <person name="Rocap G."/>
            <person name="Roy S.W."/>
            <person name="Sarai C."/>
            <person name="Schaack S."/>
            <person name="Shirato S."/>
            <person name="Slamovits C.H."/>
            <person name="Spencer D.F."/>
            <person name="Suzuki S."/>
            <person name="Worden A.Z."/>
            <person name="Zauner S."/>
            <person name="Barry K."/>
            <person name="Bell C."/>
            <person name="Bharti A.K."/>
            <person name="Crow J.A."/>
            <person name="Grimwood J."/>
            <person name="Kramer R."/>
            <person name="Lindquist E."/>
            <person name="Lucas S."/>
            <person name="Salamov A."/>
            <person name="McFadden G.I."/>
            <person name="Lane C.E."/>
            <person name="Keeling P.J."/>
            <person name="Gray M.W."/>
            <person name="Grigoriev I.V."/>
            <person name="Archibald J.M."/>
        </authorList>
    </citation>
    <scope>NUCLEOTIDE SEQUENCE</scope>
    <source>
        <strain evidence="12">CCMP2712</strain>
    </source>
</reference>
<keyword evidence="12" id="KW-1185">Reference proteome</keyword>
<dbReference type="GO" id="GO:0004725">
    <property type="term" value="F:protein tyrosine phosphatase activity"/>
    <property type="evidence" value="ECO:0007669"/>
    <property type="project" value="UniProtKB-EC"/>
</dbReference>
<dbReference type="RefSeq" id="XP_005825568.1">
    <property type="nucleotide sequence ID" value="XM_005825511.1"/>
</dbReference>
<dbReference type="SMART" id="SM00195">
    <property type="entry name" value="DSPc"/>
    <property type="match status" value="1"/>
</dbReference>
<feature type="compositionally biased region" description="Basic and acidic residues" evidence="7">
    <location>
        <begin position="376"/>
        <end position="394"/>
    </location>
</feature>
<dbReference type="EnsemblProtists" id="EKX38588">
    <property type="protein sequence ID" value="EKX38588"/>
    <property type="gene ID" value="GUITHDRAFT_158492"/>
</dbReference>
<dbReference type="KEGG" id="gtt:GUITHDRAFT_158492"/>
<accession>L1IQQ5</accession>
<keyword evidence="6" id="KW-0131">Cell cycle</keyword>
<evidence type="ECO:0000256" key="4">
    <source>
        <dbReference type="ARBA" id="ARBA00022801"/>
    </source>
</evidence>
<dbReference type="Pfam" id="PF00782">
    <property type="entry name" value="DSPc"/>
    <property type="match status" value="1"/>
</dbReference>
<feature type="domain" description="Tyrosine-protein phosphatase" evidence="8">
    <location>
        <begin position="168"/>
        <end position="324"/>
    </location>
</feature>
<proteinExistence type="inferred from homology"/>
<dbReference type="InterPro" id="IPR050561">
    <property type="entry name" value="PTP"/>
</dbReference>
<dbReference type="Gene3D" id="3.90.190.10">
    <property type="entry name" value="Protein tyrosine phosphatase superfamily"/>
    <property type="match status" value="2"/>
</dbReference>
<dbReference type="InterPro" id="IPR016130">
    <property type="entry name" value="Tyr_Pase_AS"/>
</dbReference>
<name>L1IQQ5_GUITC</name>
<feature type="region of interest" description="Disordered" evidence="7">
    <location>
        <begin position="367"/>
        <end position="412"/>
    </location>
</feature>
<evidence type="ECO:0000259" key="8">
    <source>
        <dbReference type="PROSITE" id="PS50054"/>
    </source>
</evidence>
<dbReference type="SUPFAM" id="SSF52799">
    <property type="entry name" value="(Phosphotyrosine protein) phosphatases II"/>
    <property type="match status" value="2"/>
</dbReference>
<dbReference type="InterPro" id="IPR000387">
    <property type="entry name" value="Tyr_Pase_dom"/>
</dbReference>
<dbReference type="SMART" id="SM00404">
    <property type="entry name" value="PTPc_motif"/>
    <property type="match status" value="1"/>
</dbReference>
<keyword evidence="5" id="KW-0904">Protein phosphatase</keyword>
<dbReference type="GO" id="GO:0051301">
    <property type="term" value="P:cell division"/>
    <property type="evidence" value="ECO:0007669"/>
    <property type="project" value="UniProtKB-KW"/>
</dbReference>
<dbReference type="OMA" id="DCFRQKL"/>
<dbReference type="OrthoDB" id="5632at2759"/>
<feature type="domain" description="Tyrosine specific protein phosphatases" evidence="9">
    <location>
        <begin position="246"/>
        <end position="311"/>
    </location>
</feature>
<dbReference type="HOGENOM" id="CLU_017787_0_0_1"/>
<dbReference type="GeneID" id="17295308"/>
<dbReference type="InterPro" id="IPR000340">
    <property type="entry name" value="Dual-sp_phosphatase_cat-dom"/>
</dbReference>
<evidence type="ECO:0000256" key="3">
    <source>
        <dbReference type="ARBA" id="ARBA00022618"/>
    </source>
</evidence>
<dbReference type="CDD" id="cd14499">
    <property type="entry name" value="CDC14_C"/>
    <property type="match status" value="1"/>
</dbReference>
<evidence type="ECO:0000256" key="5">
    <source>
        <dbReference type="ARBA" id="ARBA00022912"/>
    </source>
</evidence>
<dbReference type="InterPro" id="IPR029021">
    <property type="entry name" value="Prot-tyrosine_phosphatase-like"/>
</dbReference>
<gene>
    <name evidence="10" type="ORF">GUITHDRAFT_158492</name>
</gene>
<keyword evidence="4" id="KW-0378">Hydrolase</keyword>
<evidence type="ECO:0000256" key="2">
    <source>
        <dbReference type="ARBA" id="ARBA00013064"/>
    </source>
</evidence>
<evidence type="ECO:0000313" key="11">
    <source>
        <dbReference type="EnsemblProtists" id="EKX38588"/>
    </source>
</evidence>
<reference evidence="11" key="3">
    <citation type="submission" date="2015-06" db="UniProtKB">
        <authorList>
            <consortium name="EnsemblProtists"/>
        </authorList>
    </citation>
    <scope>IDENTIFICATION</scope>
</reference>
<reference evidence="10 12" key="1">
    <citation type="journal article" date="2012" name="Nature">
        <title>Algal genomes reveal evolutionary mosaicism and the fate of nucleomorphs.</title>
        <authorList>
            <consortium name="DOE Joint Genome Institute"/>
            <person name="Curtis B.A."/>
            <person name="Tanifuji G."/>
            <person name="Burki F."/>
            <person name="Gruber A."/>
            <person name="Irimia M."/>
            <person name="Maruyama S."/>
            <person name="Arias M.C."/>
            <person name="Ball S.G."/>
            <person name="Gile G.H."/>
            <person name="Hirakawa Y."/>
            <person name="Hopkins J.F."/>
            <person name="Kuo A."/>
            <person name="Rensing S.A."/>
            <person name="Schmutz J."/>
            <person name="Symeonidi A."/>
            <person name="Elias M."/>
            <person name="Eveleigh R.J."/>
            <person name="Herman E.K."/>
            <person name="Klute M.J."/>
            <person name="Nakayama T."/>
            <person name="Obornik M."/>
            <person name="Reyes-Prieto A."/>
            <person name="Armbrust E.V."/>
            <person name="Aves S.J."/>
            <person name="Beiko R.G."/>
            <person name="Coutinho P."/>
            <person name="Dacks J.B."/>
            <person name="Durnford D.G."/>
            <person name="Fast N.M."/>
            <person name="Green B.R."/>
            <person name="Grisdale C.J."/>
            <person name="Hempel F."/>
            <person name="Henrissat B."/>
            <person name="Hoppner M.P."/>
            <person name="Ishida K."/>
            <person name="Kim E."/>
            <person name="Koreny L."/>
            <person name="Kroth P.G."/>
            <person name="Liu Y."/>
            <person name="Malik S.B."/>
            <person name="Maier U.G."/>
            <person name="McRose D."/>
            <person name="Mock T."/>
            <person name="Neilson J.A."/>
            <person name="Onodera N.T."/>
            <person name="Poole A.M."/>
            <person name="Pritham E.J."/>
            <person name="Richards T.A."/>
            <person name="Rocap G."/>
            <person name="Roy S.W."/>
            <person name="Sarai C."/>
            <person name="Schaack S."/>
            <person name="Shirato S."/>
            <person name="Slamovits C.H."/>
            <person name="Spencer D.F."/>
            <person name="Suzuki S."/>
            <person name="Worden A.Z."/>
            <person name="Zauner S."/>
            <person name="Barry K."/>
            <person name="Bell C."/>
            <person name="Bharti A.K."/>
            <person name="Crow J.A."/>
            <person name="Grimwood J."/>
            <person name="Kramer R."/>
            <person name="Lindquist E."/>
            <person name="Lucas S."/>
            <person name="Salamov A."/>
            <person name="McFadden G.I."/>
            <person name="Lane C.E."/>
            <person name="Keeling P.J."/>
            <person name="Gray M.W."/>
            <person name="Grigoriev I.V."/>
            <person name="Archibald J.M."/>
        </authorList>
    </citation>
    <scope>NUCLEOTIDE SEQUENCE</scope>
    <source>
        <strain evidence="10 12">CCMP2712</strain>
    </source>
</reference>
<dbReference type="AlphaFoldDB" id="L1IQQ5"/>
<dbReference type="InterPro" id="IPR003595">
    <property type="entry name" value="Tyr_Pase_cat"/>
</dbReference>
<keyword evidence="3" id="KW-0132">Cell division</keyword>
<dbReference type="FunFam" id="3.90.190.10:FF:000006">
    <property type="entry name" value="Dual specificity protein phosphatase CDC14B"/>
    <property type="match status" value="1"/>
</dbReference>
<sequence>MPVLEGRLYFTCLRSSPVSDEEYKYFTMNKKLRYAPFCADFGPFNLGTTHHFCDILMTLLSDKAYEKKKIVFYSAMEKEHVTNAVYLLGAFLVLNMGASVLDVMHIFSGLPRGVLRPYRDATWVKSTYDLKLEDCWSALIKAVAAGLYKPAEFHKEEYFYYEDPCNGDMHEVVPGKFLAFRGPRGKRTSNDALCFIPSDYFEVFRCHDVSTIVRLNSAEYPKEEFLKGGFEHHDLVFPDCTIPPAQVIDRFLRIAENTNKTIAVHCLAGLGRTGTLIAIYIMKHYTFTAAEAIAWVRICRPGSVIGPQQNFLEDIQDILHEMGRKRIGGFNADISKRESEYGDKEYSEKLAYMITESINHRGMHMNHRTESNQSDQDNRDVSNNHAEEQVDSRGCKPKGSPPLEGLERVCTF</sequence>
<dbReference type="PROSITE" id="PS00383">
    <property type="entry name" value="TYR_PHOSPHATASE_1"/>
    <property type="match status" value="1"/>
</dbReference>
<evidence type="ECO:0000259" key="9">
    <source>
        <dbReference type="PROSITE" id="PS50056"/>
    </source>
</evidence>
<evidence type="ECO:0000256" key="1">
    <source>
        <dbReference type="ARBA" id="ARBA00007315"/>
    </source>
</evidence>
<evidence type="ECO:0000256" key="7">
    <source>
        <dbReference type="SAM" id="MobiDB-lite"/>
    </source>
</evidence>
<dbReference type="PANTHER" id="PTHR23339">
    <property type="entry name" value="TYROSINE SPECIFIC PROTEIN PHOSPHATASE AND DUAL SPECIFICITY PROTEIN PHOSPHATASE"/>
    <property type="match status" value="1"/>
</dbReference>
<dbReference type="CDD" id="cd17657">
    <property type="entry name" value="CDC14_N"/>
    <property type="match status" value="1"/>
</dbReference>
<dbReference type="PaxDb" id="55529-EKX38588"/>
<dbReference type="Pfam" id="PF14671">
    <property type="entry name" value="DSPn"/>
    <property type="match status" value="1"/>
</dbReference>
<dbReference type="STRING" id="905079.L1IQQ5"/>
<dbReference type="PROSITE" id="PS50054">
    <property type="entry name" value="TYR_PHOSPHATASE_DUAL"/>
    <property type="match status" value="1"/>
</dbReference>
<dbReference type="eggNOG" id="KOG1720">
    <property type="taxonomic scope" value="Eukaryota"/>
</dbReference>
<comment type="similarity">
    <text evidence="1">Belongs to the protein-tyrosine phosphatase family. Non-receptor class CDC14 subfamily.</text>
</comment>
<dbReference type="Proteomes" id="UP000011087">
    <property type="component" value="Unassembled WGS sequence"/>
</dbReference>
<dbReference type="EMBL" id="JH993047">
    <property type="protein sequence ID" value="EKX38588.1"/>
    <property type="molecule type" value="Genomic_DNA"/>
</dbReference>
<dbReference type="EC" id="3.1.3.48" evidence="2"/>
<dbReference type="InterPro" id="IPR000242">
    <property type="entry name" value="PTP_cat"/>
</dbReference>
<dbReference type="InterPro" id="IPR029260">
    <property type="entry name" value="DSPn"/>
</dbReference>
<evidence type="ECO:0000313" key="12">
    <source>
        <dbReference type="Proteomes" id="UP000011087"/>
    </source>
</evidence>
<dbReference type="InterPro" id="IPR020422">
    <property type="entry name" value="TYR_PHOSPHATASE_DUAL_dom"/>
</dbReference>
<dbReference type="InterPro" id="IPR044506">
    <property type="entry name" value="CDC14_C"/>
</dbReference>
<dbReference type="PRINTS" id="PR00700">
    <property type="entry name" value="PRTYPHPHTASE"/>
</dbReference>
<organism evidence="10">
    <name type="scientific">Guillardia theta (strain CCMP2712)</name>
    <name type="common">Cryptophyte</name>
    <dbReference type="NCBI Taxonomy" id="905079"/>
    <lineage>
        <taxon>Eukaryota</taxon>
        <taxon>Cryptophyceae</taxon>
        <taxon>Pyrenomonadales</taxon>
        <taxon>Geminigeraceae</taxon>
        <taxon>Guillardia</taxon>
    </lineage>
</organism>